<protein>
    <submittedName>
        <fullName evidence="1">Uncharacterized protein</fullName>
    </submittedName>
</protein>
<dbReference type="Proteomes" id="UP000692954">
    <property type="component" value="Unassembled WGS sequence"/>
</dbReference>
<reference evidence="1" key="1">
    <citation type="submission" date="2021-01" db="EMBL/GenBank/DDBJ databases">
        <authorList>
            <consortium name="Genoscope - CEA"/>
            <person name="William W."/>
        </authorList>
    </citation>
    <scope>NUCLEOTIDE SEQUENCE</scope>
</reference>
<dbReference type="OrthoDB" id="305923at2759"/>
<name>A0A8S1KKN5_9CILI</name>
<evidence type="ECO:0000313" key="1">
    <source>
        <dbReference type="EMBL" id="CAD8055297.1"/>
    </source>
</evidence>
<proteinExistence type="predicted"/>
<dbReference type="AlphaFoldDB" id="A0A8S1KKN5"/>
<keyword evidence="2" id="KW-1185">Reference proteome</keyword>
<evidence type="ECO:0000313" key="2">
    <source>
        <dbReference type="Proteomes" id="UP000692954"/>
    </source>
</evidence>
<comment type="caution">
    <text evidence="1">The sequence shown here is derived from an EMBL/GenBank/DDBJ whole genome shotgun (WGS) entry which is preliminary data.</text>
</comment>
<gene>
    <name evidence="1" type="ORF">PSON_ATCC_30995.1.T0090172</name>
</gene>
<organism evidence="1 2">
    <name type="scientific">Paramecium sonneborni</name>
    <dbReference type="NCBI Taxonomy" id="65129"/>
    <lineage>
        <taxon>Eukaryota</taxon>
        <taxon>Sar</taxon>
        <taxon>Alveolata</taxon>
        <taxon>Ciliophora</taxon>
        <taxon>Intramacronucleata</taxon>
        <taxon>Oligohymenophorea</taxon>
        <taxon>Peniculida</taxon>
        <taxon>Parameciidae</taxon>
        <taxon>Paramecium</taxon>
    </lineage>
</organism>
<dbReference type="EMBL" id="CAJJDN010000009">
    <property type="protein sequence ID" value="CAD8055297.1"/>
    <property type="molecule type" value="Genomic_DNA"/>
</dbReference>
<accession>A0A8S1KKN5</accession>
<sequence length="269" mass="32569">MSYYSGFQNRQQLQQYEQLLQLLLVTLTKRLTKFYQNEECDELAFRNIFHRILSGMKSSEQQKFMPPRFSETVKILFDILKLEEQQESERLYMNQQFDQISRQANIIMNQEKKPIQHLQYKIQEDYQEIPPHPLMQAEQRQDSTKLDMTFEKVDKQEKFVKLEQIDKNKKFDCGITETTTPRKFRESLQQQQQFHQQQQFNLIPKEFMNQIEECVTRNVLDKLNVPKKSKKKKQRSSSNSFQFRQILLTTNDKQNQSFQSTKRKFNNLI</sequence>